<keyword evidence="6" id="KW-0804">Transcription</keyword>
<comment type="similarity">
    <text evidence="2">Belongs to the plant ACBP60 protein family.</text>
</comment>
<dbReference type="Pfam" id="PF07887">
    <property type="entry name" value="Calmodulin_bind"/>
    <property type="match status" value="1"/>
</dbReference>
<feature type="domain" description="Calmodulin binding protein C-terminal" evidence="11">
    <location>
        <begin position="330"/>
        <end position="392"/>
    </location>
</feature>
<evidence type="ECO:0000259" key="10">
    <source>
        <dbReference type="Pfam" id="PF20451"/>
    </source>
</evidence>
<dbReference type="InterPro" id="IPR046830">
    <property type="entry name" value="Calmod_bind_M"/>
</dbReference>
<feature type="compositionally biased region" description="Basic and acidic residues" evidence="8">
    <location>
        <begin position="1"/>
        <end position="28"/>
    </location>
</feature>
<evidence type="ECO:0000259" key="9">
    <source>
        <dbReference type="Pfam" id="PF07887"/>
    </source>
</evidence>
<evidence type="ECO:0000313" key="13">
    <source>
        <dbReference type="Proteomes" id="UP000095767"/>
    </source>
</evidence>
<comment type="caution">
    <text evidence="12">The sequence shown here is derived from an EMBL/GenBank/DDBJ whole genome shotgun (WGS) entry which is preliminary data.</text>
</comment>
<evidence type="ECO:0000256" key="4">
    <source>
        <dbReference type="ARBA" id="ARBA00023125"/>
    </source>
</evidence>
<comment type="subcellular location">
    <subcellularLocation>
        <location evidence="1">Nucleus</location>
    </subcellularLocation>
</comment>
<keyword evidence="7" id="KW-0539">Nucleus</keyword>
<reference evidence="12 13" key="1">
    <citation type="submission" date="2016-09" db="EMBL/GenBank/DDBJ databases">
        <title>The draft genome of Dichanthelium oligosanthes: A C3 panicoid grass species.</title>
        <authorList>
            <person name="Studer A.J."/>
            <person name="Schnable J.C."/>
            <person name="Brutnell T.P."/>
        </authorList>
    </citation>
    <scope>NUCLEOTIDE SEQUENCE [LARGE SCALE GENOMIC DNA]</scope>
    <source>
        <strain evidence="13">cv. Kellogg 1175</strain>
        <tissue evidence="12">Leaf</tissue>
    </source>
</reference>
<dbReference type="PANTHER" id="PTHR31713:SF7">
    <property type="entry name" value="OS04G0444200 PROTEIN"/>
    <property type="match status" value="1"/>
</dbReference>
<protein>
    <submittedName>
        <fullName evidence="12">Calmodulin-binding protein 60 C</fullName>
    </submittedName>
</protein>
<dbReference type="GO" id="GO:0005516">
    <property type="term" value="F:calmodulin binding"/>
    <property type="evidence" value="ECO:0007669"/>
    <property type="project" value="InterPro"/>
</dbReference>
<proteinExistence type="inferred from homology"/>
<dbReference type="AlphaFoldDB" id="A0A1E5VJP5"/>
<evidence type="ECO:0000313" key="12">
    <source>
        <dbReference type="EMBL" id="OEL25294.1"/>
    </source>
</evidence>
<feature type="domain" description="Calmodulin binding protein-like N-terminal" evidence="9">
    <location>
        <begin position="100"/>
        <end position="247"/>
    </location>
</feature>
<feature type="domain" description="Calmodulin binding protein central" evidence="10">
    <location>
        <begin position="259"/>
        <end position="325"/>
    </location>
</feature>
<keyword evidence="3" id="KW-0805">Transcription regulation</keyword>
<dbReference type="STRING" id="888268.A0A1E5VJP5"/>
<dbReference type="Pfam" id="PF20451">
    <property type="entry name" value="Calmod_bind_M"/>
    <property type="match status" value="1"/>
</dbReference>
<dbReference type="GO" id="GO:0003700">
    <property type="term" value="F:DNA-binding transcription factor activity"/>
    <property type="evidence" value="ECO:0007669"/>
    <property type="project" value="TreeGrafter"/>
</dbReference>
<dbReference type="OrthoDB" id="512636at2759"/>
<name>A0A1E5VJP5_9POAL</name>
<evidence type="ECO:0000256" key="8">
    <source>
        <dbReference type="SAM" id="MobiDB-lite"/>
    </source>
</evidence>
<dbReference type="InterPro" id="IPR046831">
    <property type="entry name" value="Calmodulin_bind_N"/>
</dbReference>
<dbReference type="PANTHER" id="PTHR31713">
    <property type="entry name" value="OS02G0177800 PROTEIN"/>
    <property type="match status" value="1"/>
</dbReference>
<dbReference type="EMBL" id="LWDX02037557">
    <property type="protein sequence ID" value="OEL25294.1"/>
    <property type="molecule type" value="Genomic_DNA"/>
</dbReference>
<evidence type="ECO:0000256" key="2">
    <source>
        <dbReference type="ARBA" id="ARBA00007214"/>
    </source>
</evidence>
<dbReference type="InterPro" id="IPR012416">
    <property type="entry name" value="CBP60"/>
</dbReference>
<evidence type="ECO:0000256" key="7">
    <source>
        <dbReference type="ARBA" id="ARBA00023242"/>
    </source>
</evidence>
<keyword evidence="13" id="KW-1185">Reference proteome</keyword>
<feature type="region of interest" description="Disordered" evidence="8">
    <location>
        <begin position="1"/>
        <end position="31"/>
    </location>
</feature>
<dbReference type="InterPro" id="IPR046829">
    <property type="entry name" value="Calmod_bind_C"/>
</dbReference>
<evidence type="ECO:0000259" key="11">
    <source>
        <dbReference type="Pfam" id="PF20452"/>
    </source>
</evidence>
<evidence type="ECO:0000256" key="5">
    <source>
        <dbReference type="ARBA" id="ARBA00023159"/>
    </source>
</evidence>
<dbReference type="Proteomes" id="UP000095767">
    <property type="component" value="Unassembled WGS sequence"/>
</dbReference>
<keyword evidence="4" id="KW-0238">DNA-binding</keyword>
<evidence type="ECO:0000256" key="6">
    <source>
        <dbReference type="ARBA" id="ARBA00023163"/>
    </source>
</evidence>
<accession>A0A1E5VJP5</accession>
<organism evidence="12 13">
    <name type="scientific">Dichanthelium oligosanthes</name>
    <dbReference type="NCBI Taxonomy" id="888268"/>
    <lineage>
        <taxon>Eukaryota</taxon>
        <taxon>Viridiplantae</taxon>
        <taxon>Streptophyta</taxon>
        <taxon>Embryophyta</taxon>
        <taxon>Tracheophyta</taxon>
        <taxon>Spermatophyta</taxon>
        <taxon>Magnoliopsida</taxon>
        <taxon>Liliopsida</taxon>
        <taxon>Poales</taxon>
        <taxon>Poaceae</taxon>
        <taxon>PACMAD clade</taxon>
        <taxon>Panicoideae</taxon>
        <taxon>Panicodae</taxon>
        <taxon>Paniceae</taxon>
        <taxon>Dichantheliinae</taxon>
        <taxon>Dichanthelium</taxon>
    </lineage>
</organism>
<evidence type="ECO:0000256" key="3">
    <source>
        <dbReference type="ARBA" id="ARBA00023015"/>
    </source>
</evidence>
<dbReference type="GO" id="GO:0080142">
    <property type="term" value="P:regulation of salicylic acid biosynthetic process"/>
    <property type="evidence" value="ECO:0007669"/>
    <property type="project" value="TreeGrafter"/>
</dbReference>
<keyword evidence="5" id="KW-0010">Activator</keyword>
<sequence length="650" mass="72318">MQRQGRHLERSNSKRALDHGGGDDDRAPKRPRVPALASVIVEALKVDSLQKLCSSLEPILRRVVSEEVERALAKLGPAGPARIQGRSSPKRIEGPDGRNIQLQFRTRLSLPLFTGGKVEGEQGAAVHVVLLDANSGHVVTSGPESSAKLDVLVLEGDFNKEEDEGWTEEEFENHIVKEREGKRPLLTGDLQVTLKEGVGTIGELIFTDNSSWIRSRKFRLGLRVSSGFCEGIRIMEAKTEAFTVKDHRGELYKKHYPPALKDEVWRLEKIGKDGSFHKRLNSGGIYTVEHFLQFLVRDQQKLRSILGSNMSNRMWESLVEHAKTCVLSGKHYIYYSSDARSVGAIFNNIYEFTGLIADDQFISAENLTENQRVFADTLVKQAYDDWINVVEYDGKALLRFKQKKKFVTTRSETAKASASYPASNGLVQSQKQLAGPVNAEQSSLSNITEDGTRIASIGNQVARGYAANPQDIAPSITVQYDMGSLAPEGQFSGSSTQTQASRSSNTLALRPMQQQQQLQNFEFSVLGGQSTQPSGLNPFEDWSRLQDNRGGVDDYLMEEIRARSHEILQNDEMQQMLHILNMGGAPTGLNNVVGFPSYPSPAPAFSFEDDRRPSGKAVVGWLKIKAAMRWGIFVRRKAAERRAQLVELED</sequence>
<dbReference type="GO" id="GO:0005634">
    <property type="term" value="C:nucleus"/>
    <property type="evidence" value="ECO:0007669"/>
    <property type="project" value="UniProtKB-SubCell"/>
</dbReference>
<evidence type="ECO:0000256" key="1">
    <source>
        <dbReference type="ARBA" id="ARBA00004123"/>
    </source>
</evidence>
<dbReference type="Pfam" id="PF20452">
    <property type="entry name" value="Calmod_bind_C"/>
    <property type="match status" value="1"/>
</dbReference>
<gene>
    <name evidence="12" type="ORF">BAE44_0013687</name>
</gene>
<dbReference type="GO" id="GO:0043565">
    <property type="term" value="F:sequence-specific DNA binding"/>
    <property type="evidence" value="ECO:0007669"/>
    <property type="project" value="TreeGrafter"/>
</dbReference>